<dbReference type="InterPro" id="IPR036890">
    <property type="entry name" value="HATPase_C_sf"/>
</dbReference>
<feature type="transmembrane region" description="Helical" evidence="6">
    <location>
        <begin position="156"/>
        <end position="179"/>
    </location>
</feature>
<evidence type="ECO:0000313" key="8">
    <source>
        <dbReference type="EMBL" id="GCB93393.1"/>
    </source>
</evidence>
<dbReference type="CDD" id="cd16917">
    <property type="entry name" value="HATPase_UhpB-NarQ-NarX-like"/>
    <property type="match status" value="1"/>
</dbReference>
<reference evidence="8 9" key="1">
    <citation type="journal article" date="2019" name="Microbiol. Resour. Announc.">
        <title>Draft Genome Sequence of the Most Traditional epsilon-Poly-l-Lysine Producer, Streptomyces albulus NBRC14147.</title>
        <authorList>
            <person name="Yamanaka K."/>
            <person name="Hamano Y."/>
        </authorList>
    </citation>
    <scope>NUCLEOTIDE SEQUENCE [LARGE SCALE GENOMIC DNA]</scope>
    <source>
        <strain evidence="8 9">NBRC 14147</strain>
    </source>
</reference>
<keyword evidence="3" id="KW-0902">Two-component regulatory system</keyword>
<name>A0A401R6Z9_STRNR</name>
<dbReference type="Pfam" id="PF07730">
    <property type="entry name" value="HisKA_3"/>
    <property type="match status" value="1"/>
</dbReference>
<keyword evidence="2 8" id="KW-0418">Kinase</keyword>
<dbReference type="GO" id="GO:0016020">
    <property type="term" value="C:membrane"/>
    <property type="evidence" value="ECO:0007669"/>
    <property type="project" value="InterPro"/>
</dbReference>
<dbReference type="PANTHER" id="PTHR24421:SF63">
    <property type="entry name" value="SENSOR HISTIDINE KINASE DESK"/>
    <property type="match status" value="1"/>
</dbReference>
<feature type="transmembrane region" description="Helical" evidence="6">
    <location>
        <begin position="60"/>
        <end position="78"/>
    </location>
</feature>
<keyword evidence="4" id="KW-0175">Coiled coil</keyword>
<protein>
    <submittedName>
        <fullName evidence="8">Two-component sensor histidine kinase</fullName>
    </submittedName>
</protein>
<dbReference type="SUPFAM" id="SSF55874">
    <property type="entry name" value="ATPase domain of HSP90 chaperone/DNA topoisomerase II/histidine kinase"/>
    <property type="match status" value="1"/>
</dbReference>
<keyword evidence="1" id="KW-0808">Transferase</keyword>
<dbReference type="AlphaFoldDB" id="A0A401R6Z9"/>
<organism evidence="8 9">
    <name type="scientific">Streptomyces noursei</name>
    <name type="common">Streptomyces albulus</name>
    <dbReference type="NCBI Taxonomy" id="1971"/>
    <lineage>
        <taxon>Bacteria</taxon>
        <taxon>Bacillati</taxon>
        <taxon>Actinomycetota</taxon>
        <taxon>Actinomycetes</taxon>
        <taxon>Kitasatosporales</taxon>
        <taxon>Streptomycetaceae</taxon>
        <taxon>Streptomyces</taxon>
    </lineage>
</organism>
<keyword evidence="6" id="KW-0812">Transmembrane</keyword>
<evidence type="ECO:0000256" key="4">
    <source>
        <dbReference type="SAM" id="Coils"/>
    </source>
</evidence>
<feature type="transmembrane region" description="Helical" evidence="6">
    <location>
        <begin position="134"/>
        <end position="150"/>
    </location>
</feature>
<comment type="caution">
    <text evidence="8">The sequence shown here is derived from an EMBL/GenBank/DDBJ whole genome shotgun (WGS) entry which is preliminary data.</text>
</comment>
<evidence type="ECO:0000256" key="5">
    <source>
        <dbReference type="SAM" id="MobiDB-lite"/>
    </source>
</evidence>
<feature type="compositionally biased region" description="Pro residues" evidence="5">
    <location>
        <begin position="405"/>
        <end position="421"/>
    </location>
</feature>
<accession>A0A401R6Z9</accession>
<feature type="transmembrane region" description="Helical" evidence="6">
    <location>
        <begin position="33"/>
        <end position="54"/>
    </location>
</feature>
<feature type="domain" description="Signal transduction histidine kinase subgroup 3 dimerisation and phosphoacceptor" evidence="7">
    <location>
        <begin position="200"/>
        <end position="265"/>
    </location>
</feature>
<evidence type="ECO:0000313" key="9">
    <source>
        <dbReference type="Proteomes" id="UP000288351"/>
    </source>
</evidence>
<evidence type="ECO:0000256" key="6">
    <source>
        <dbReference type="SAM" id="Phobius"/>
    </source>
</evidence>
<proteinExistence type="predicted"/>
<keyword evidence="6" id="KW-1133">Transmembrane helix</keyword>
<dbReference type="Gene3D" id="1.20.5.1930">
    <property type="match status" value="1"/>
</dbReference>
<feature type="region of interest" description="Disordered" evidence="5">
    <location>
        <begin position="397"/>
        <end position="421"/>
    </location>
</feature>
<dbReference type="EMBL" id="BHXC01000007">
    <property type="protein sequence ID" value="GCB93393.1"/>
    <property type="molecule type" value="Genomic_DNA"/>
</dbReference>
<dbReference type="InterPro" id="IPR011712">
    <property type="entry name" value="Sig_transdc_His_kin_sub3_dim/P"/>
</dbReference>
<evidence type="ECO:0000256" key="1">
    <source>
        <dbReference type="ARBA" id="ARBA00022679"/>
    </source>
</evidence>
<feature type="coiled-coil region" evidence="4">
    <location>
        <begin position="178"/>
        <end position="205"/>
    </location>
</feature>
<dbReference type="InterPro" id="IPR050482">
    <property type="entry name" value="Sensor_HK_TwoCompSys"/>
</dbReference>
<keyword evidence="6" id="KW-0472">Membrane</keyword>
<dbReference type="RefSeq" id="WP_016572729.1">
    <property type="nucleotide sequence ID" value="NZ_BHXC01000007.1"/>
</dbReference>
<evidence type="ECO:0000256" key="3">
    <source>
        <dbReference type="ARBA" id="ARBA00023012"/>
    </source>
</evidence>
<dbReference type="GO" id="GO:0046983">
    <property type="term" value="F:protein dimerization activity"/>
    <property type="evidence" value="ECO:0007669"/>
    <property type="project" value="InterPro"/>
</dbReference>
<dbReference type="Proteomes" id="UP000288351">
    <property type="component" value="Unassembled WGS sequence"/>
</dbReference>
<evidence type="ECO:0000259" key="7">
    <source>
        <dbReference type="Pfam" id="PF07730"/>
    </source>
</evidence>
<dbReference type="PANTHER" id="PTHR24421">
    <property type="entry name" value="NITRATE/NITRITE SENSOR PROTEIN NARX-RELATED"/>
    <property type="match status" value="1"/>
</dbReference>
<evidence type="ECO:0000256" key="2">
    <source>
        <dbReference type="ARBA" id="ARBA00022777"/>
    </source>
</evidence>
<dbReference type="GO" id="GO:0000155">
    <property type="term" value="F:phosphorelay sensor kinase activity"/>
    <property type="evidence" value="ECO:0007669"/>
    <property type="project" value="InterPro"/>
</dbReference>
<dbReference type="Gene3D" id="3.30.565.10">
    <property type="entry name" value="Histidine kinase-like ATPase, C-terminal domain"/>
    <property type="match status" value="1"/>
</dbReference>
<gene>
    <name evidence="8" type="ORF">SALB_06174</name>
</gene>
<sequence length="421" mass="45903">MRQVQPKSAADDRNPVLIGQRPRSRRQALGKSMWVGVWLLYLAGPVAELTSHAFTTAQRVWGAVGLTLFVLAYLVLIFRHMWQKPPVALRYAPLGVMLALSVALTWTLGYSWLVLFIFTSVASAVVLPWQRSRWAIPFITVVLIAIGAHYPEIRNYYLFAYALPALGSGFVMIGVQNLVRTSQELRVAREEVARLAANEERLRLARDLHDLLGHSLSLITLKSELAGRMLPDRPEDAARQVADIEQVSRQALVDVREAVTGYRRPRLAVELAGARAALRTADIALTVAPSLEGEFHGLTADTEGALAWALREAVTNVVRHSGARRCDLLLTEEREADDRRYVCLVVTDDGEGPLRGQHDGNGLAGLRERLALTDGHLQTGQATGTGGFALRAYVPATTPAASPSGPSPVPDTSPEPVNGPA</sequence>